<accession>A0A220MF87</accession>
<reference evidence="1 2" key="1">
    <citation type="submission" date="2016-11" db="EMBL/GenBank/DDBJ databases">
        <authorList>
            <person name="Jaros S."/>
            <person name="Januszkiewicz K."/>
            <person name="Wedrychowicz H."/>
        </authorList>
    </citation>
    <scope>NUCLEOTIDE SEQUENCE [LARGE SCALE GENOMIC DNA]</scope>
    <source>
        <strain evidence="1 2">NF2</strain>
    </source>
</reference>
<dbReference type="EMBL" id="CP018145">
    <property type="protein sequence ID" value="ASJ53622.1"/>
    <property type="molecule type" value="Genomic_DNA"/>
</dbReference>
<evidence type="ECO:0000313" key="1">
    <source>
        <dbReference type="EMBL" id="ASJ53622.1"/>
    </source>
</evidence>
<proteinExistence type="predicted"/>
<gene>
    <name evidence="1" type="ORF">BP422_08655</name>
</gene>
<dbReference type="Proteomes" id="UP000197781">
    <property type="component" value="Chromosome"/>
</dbReference>
<dbReference type="RefSeq" id="WP_088907417.1">
    <property type="nucleotide sequence ID" value="NZ_CP018145.1"/>
</dbReference>
<name>A0A220MF87_9BACL</name>
<dbReference type="KEGG" id="bfm:BP422_08655"/>
<dbReference type="AlphaFoldDB" id="A0A220MF87"/>
<evidence type="ECO:0000313" key="2">
    <source>
        <dbReference type="Proteomes" id="UP000197781"/>
    </source>
</evidence>
<sequence length="73" mass="8207">MIQDLSEIFSSQPLIKKILRKKWKRTFMVRASFLQNDPNMPVKLVDELFGEKVKTALGKLPGTVIVDAGYGGI</sequence>
<organism evidence="1 2">
    <name type="scientific">Brevibacillus formosus</name>
    <dbReference type="NCBI Taxonomy" id="54913"/>
    <lineage>
        <taxon>Bacteria</taxon>
        <taxon>Bacillati</taxon>
        <taxon>Bacillota</taxon>
        <taxon>Bacilli</taxon>
        <taxon>Bacillales</taxon>
        <taxon>Paenibacillaceae</taxon>
        <taxon>Brevibacillus</taxon>
    </lineage>
</organism>
<protein>
    <submittedName>
        <fullName evidence="1">Uncharacterized protein</fullName>
    </submittedName>
</protein>